<comment type="function">
    <text evidence="12">Catalyzes the ATP-dependent phosphorylation of L-homoserine to L-homoserine phosphate.</text>
</comment>
<name>A0ABU1ASI0_9BACT</name>
<dbReference type="EMBL" id="JARXHW010000010">
    <property type="protein sequence ID" value="MDQ8207117.1"/>
    <property type="molecule type" value="Genomic_DNA"/>
</dbReference>
<gene>
    <name evidence="12" type="primary">thrB</name>
    <name evidence="15" type="ORF">QEH52_06335</name>
</gene>
<organism evidence="15 16">
    <name type="scientific">Thalassobacterium maritimum</name>
    <dbReference type="NCBI Taxonomy" id="3041265"/>
    <lineage>
        <taxon>Bacteria</taxon>
        <taxon>Pseudomonadati</taxon>
        <taxon>Verrucomicrobiota</taxon>
        <taxon>Opitutia</taxon>
        <taxon>Puniceicoccales</taxon>
        <taxon>Coraliomargaritaceae</taxon>
        <taxon>Thalassobacterium</taxon>
    </lineage>
</organism>
<feature type="binding site" evidence="12">
    <location>
        <begin position="85"/>
        <end position="95"/>
    </location>
    <ligand>
        <name>ATP</name>
        <dbReference type="ChEBI" id="CHEBI:30616"/>
    </ligand>
</feature>
<proteinExistence type="inferred from homology"/>
<evidence type="ECO:0000256" key="8">
    <source>
        <dbReference type="ARBA" id="ARBA00022741"/>
    </source>
</evidence>
<feature type="domain" description="GHMP kinase N-terminal" evidence="13">
    <location>
        <begin position="58"/>
        <end position="138"/>
    </location>
</feature>
<evidence type="ECO:0000313" key="16">
    <source>
        <dbReference type="Proteomes" id="UP001225316"/>
    </source>
</evidence>
<keyword evidence="16" id="KW-1185">Reference proteome</keyword>
<evidence type="ECO:0000256" key="2">
    <source>
        <dbReference type="ARBA" id="ARBA00007370"/>
    </source>
</evidence>
<feature type="domain" description="GHMP kinase C-terminal" evidence="14">
    <location>
        <begin position="206"/>
        <end position="279"/>
    </location>
</feature>
<keyword evidence="10 12" id="KW-0067">ATP-binding</keyword>
<comment type="subcellular location">
    <subcellularLocation>
        <location evidence="12">Cytoplasm</location>
    </subcellularLocation>
</comment>
<dbReference type="Proteomes" id="UP001225316">
    <property type="component" value="Unassembled WGS sequence"/>
</dbReference>
<keyword evidence="6 12" id="KW-0808">Transferase</keyword>
<evidence type="ECO:0000256" key="6">
    <source>
        <dbReference type="ARBA" id="ARBA00022679"/>
    </source>
</evidence>
<dbReference type="Pfam" id="PF00288">
    <property type="entry name" value="GHMP_kinases_N"/>
    <property type="match status" value="1"/>
</dbReference>
<reference evidence="15 16" key="1">
    <citation type="submission" date="2023-04" db="EMBL/GenBank/DDBJ databases">
        <title>A novel bacteria isolated from coastal sediment.</title>
        <authorList>
            <person name="Liu X.-J."/>
            <person name="Du Z.-J."/>
        </authorList>
    </citation>
    <scope>NUCLEOTIDE SEQUENCE [LARGE SCALE GENOMIC DNA]</scope>
    <source>
        <strain evidence="15 16">SDUM461003</strain>
    </source>
</reference>
<comment type="pathway">
    <text evidence="1 12">Amino-acid biosynthesis; L-threonine biosynthesis; L-threonine from L-aspartate: step 4/5.</text>
</comment>
<evidence type="ECO:0000256" key="9">
    <source>
        <dbReference type="ARBA" id="ARBA00022777"/>
    </source>
</evidence>
<dbReference type="PANTHER" id="PTHR20861:SF1">
    <property type="entry name" value="HOMOSERINE KINASE"/>
    <property type="match status" value="1"/>
</dbReference>
<keyword evidence="5 12" id="KW-0028">Amino-acid biosynthesis</keyword>
<dbReference type="Gene3D" id="3.30.230.10">
    <property type="match status" value="1"/>
</dbReference>
<keyword evidence="12" id="KW-0963">Cytoplasm</keyword>
<keyword evidence="9 12" id="KW-0418">Kinase</keyword>
<dbReference type="PANTHER" id="PTHR20861">
    <property type="entry name" value="HOMOSERINE/4-DIPHOSPHOCYTIDYL-2-C-METHYL-D-ERYTHRITOL KINASE"/>
    <property type="match status" value="1"/>
</dbReference>
<dbReference type="InterPro" id="IPR006203">
    <property type="entry name" value="GHMP_knse_ATP-bd_CS"/>
</dbReference>
<dbReference type="RefSeq" id="WP_308949254.1">
    <property type="nucleotide sequence ID" value="NZ_JARXHW010000010.1"/>
</dbReference>
<comment type="similarity">
    <text evidence="2 12">Belongs to the GHMP kinase family. Homoserine kinase subfamily.</text>
</comment>
<dbReference type="EC" id="2.7.1.39" evidence="3 12"/>
<comment type="caution">
    <text evidence="15">The sequence shown here is derived from an EMBL/GenBank/DDBJ whole genome shotgun (WGS) entry which is preliminary data.</text>
</comment>
<dbReference type="GO" id="GO:0004413">
    <property type="term" value="F:homoserine kinase activity"/>
    <property type="evidence" value="ECO:0007669"/>
    <property type="project" value="UniProtKB-EC"/>
</dbReference>
<comment type="catalytic activity">
    <reaction evidence="11 12">
        <text>L-homoserine + ATP = O-phospho-L-homoserine + ADP + H(+)</text>
        <dbReference type="Rhea" id="RHEA:13985"/>
        <dbReference type="ChEBI" id="CHEBI:15378"/>
        <dbReference type="ChEBI" id="CHEBI:30616"/>
        <dbReference type="ChEBI" id="CHEBI:57476"/>
        <dbReference type="ChEBI" id="CHEBI:57590"/>
        <dbReference type="ChEBI" id="CHEBI:456216"/>
        <dbReference type="EC" id="2.7.1.39"/>
    </reaction>
</comment>
<dbReference type="PIRSF" id="PIRSF000676">
    <property type="entry name" value="Homoser_kin"/>
    <property type="match status" value="1"/>
</dbReference>
<dbReference type="SUPFAM" id="SSF55060">
    <property type="entry name" value="GHMP Kinase, C-terminal domain"/>
    <property type="match status" value="1"/>
</dbReference>
<evidence type="ECO:0000256" key="3">
    <source>
        <dbReference type="ARBA" id="ARBA00012078"/>
    </source>
</evidence>
<dbReference type="PROSITE" id="PS00627">
    <property type="entry name" value="GHMP_KINASES_ATP"/>
    <property type="match status" value="1"/>
</dbReference>
<dbReference type="Gene3D" id="3.30.70.890">
    <property type="entry name" value="GHMP kinase, C-terminal domain"/>
    <property type="match status" value="1"/>
</dbReference>
<evidence type="ECO:0000259" key="13">
    <source>
        <dbReference type="Pfam" id="PF00288"/>
    </source>
</evidence>
<evidence type="ECO:0000256" key="11">
    <source>
        <dbReference type="ARBA" id="ARBA00049375"/>
    </source>
</evidence>
<dbReference type="InterPro" id="IPR020568">
    <property type="entry name" value="Ribosomal_Su5_D2-typ_SF"/>
</dbReference>
<dbReference type="InterPro" id="IPR000870">
    <property type="entry name" value="Homoserine_kinase"/>
</dbReference>
<evidence type="ECO:0000256" key="10">
    <source>
        <dbReference type="ARBA" id="ARBA00022840"/>
    </source>
</evidence>
<accession>A0ABU1ASI0</accession>
<dbReference type="InterPro" id="IPR014721">
    <property type="entry name" value="Ribsml_uS5_D2-typ_fold_subgr"/>
</dbReference>
<dbReference type="PRINTS" id="PR00958">
    <property type="entry name" value="HOMSERKINASE"/>
</dbReference>
<protein>
    <recommendedName>
        <fullName evidence="4 12">Homoserine kinase</fullName>
        <shortName evidence="12">HK</shortName>
        <shortName evidence="12">HSK</shortName>
        <ecNumber evidence="3 12">2.7.1.39</ecNumber>
    </recommendedName>
</protein>
<dbReference type="InterPro" id="IPR036554">
    <property type="entry name" value="GHMP_kinase_C_sf"/>
</dbReference>
<evidence type="ECO:0000256" key="1">
    <source>
        <dbReference type="ARBA" id="ARBA00005015"/>
    </source>
</evidence>
<dbReference type="HAMAP" id="MF_00384">
    <property type="entry name" value="Homoser_kinase"/>
    <property type="match status" value="1"/>
</dbReference>
<evidence type="ECO:0000256" key="12">
    <source>
        <dbReference type="HAMAP-Rule" id="MF_00384"/>
    </source>
</evidence>
<dbReference type="InterPro" id="IPR013750">
    <property type="entry name" value="GHMP_kinase_C_dom"/>
</dbReference>
<dbReference type="InterPro" id="IPR006204">
    <property type="entry name" value="GHMP_kinase_N_dom"/>
</dbReference>
<sequence length="303" mass="32381">MSARSILVQAPASTSNCGPGFDTLSIALSLYNFVRLIERNDTKICALEAAHEGTQQMIECAAGAFAAAAEVEAIGFDYEIWGDVPEARGLGSSSTIRAAIVAGLNKLHGDPLDLEAMIRLTTDLDNAPDNACAVFAGGFCIARTEPQTFAYREHVRFPLPESLVFVAVSPDYKVLTEKSRRVLPDTIPFKDVVRSANSLAFLVGVLVAGDFERLDGAVNDYIHQPYRELLNPYGHESIEAGCHAGAYTGWLSGSGSTVVCVTSEDKALAVAAAMEQVYAGNAVQSRAYRLLADNRGLTVTVES</sequence>
<evidence type="ECO:0000256" key="7">
    <source>
        <dbReference type="ARBA" id="ARBA00022697"/>
    </source>
</evidence>
<dbReference type="SUPFAM" id="SSF54211">
    <property type="entry name" value="Ribosomal protein S5 domain 2-like"/>
    <property type="match status" value="1"/>
</dbReference>
<evidence type="ECO:0000256" key="5">
    <source>
        <dbReference type="ARBA" id="ARBA00022605"/>
    </source>
</evidence>
<evidence type="ECO:0000256" key="4">
    <source>
        <dbReference type="ARBA" id="ARBA00017858"/>
    </source>
</evidence>
<dbReference type="Pfam" id="PF08544">
    <property type="entry name" value="GHMP_kinases_C"/>
    <property type="match status" value="1"/>
</dbReference>
<keyword evidence="8 12" id="KW-0547">Nucleotide-binding</keyword>
<evidence type="ECO:0000313" key="15">
    <source>
        <dbReference type="EMBL" id="MDQ8207117.1"/>
    </source>
</evidence>
<evidence type="ECO:0000259" key="14">
    <source>
        <dbReference type="Pfam" id="PF08544"/>
    </source>
</evidence>
<keyword evidence="7 12" id="KW-0791">Threonine biosynthesis</keyword>